<sequence length="266" mass="28535">MLMVFNQLVILLGQWTISICITLGEIFLFLLEGFRQIFITPKLCSKAIRQIYVIGTKSLFVISLIGLFTGMVLGLQGYYVLIKFGSVGFLGSAVSLTLIRELGPVLTAIMIIARAGSSMTAEIGVMRITDQIDALEVMDIPGIGYLVSPRIVASLISFPLLTAVFDVIGIIGGYLTGVCLLGVNEGAYFSSIESSTTLSDINEGSIKALTFAILVILICCYKGYNAHRRRDGRGPEAVANATTSAVVVSCVLVLIADYVVTSAMLR</sequence>
<evidence type="ECO:0000256" key="6">
    <source>
        <dbReference type="ARBA" id="ARBA00023136"/>
    </source>
</evidence>
<accession>Q1MRT9</accession>
<keyword evidence="6 7" id="KW-0472">Membrane</keyword>
<feature type="transmembrane region" description="Helical" evidence="7">
    <location>
        <begin position="78"/>
        <end position="99"/>
    </location>
</feature>
<evidence type="ECO:0000256" key="4">
    <source>
        <dbReference type="ARBA" id="ARBA00022692"/>
    </source>
</evidence>
<keyword evidence="5 7" id="KW-1133">Transmembrane helix</keyword>
<proteinExistence type="inferred from homology"/>
<gene>
    <name evidence="8" type="ordered locus">LI0231</name>
</gene>
<keyword evidence="9" id="KW-1185">Reference proteome</keyword>
<comment type="subcellular location">
    <subcellularLocation>
        <location evidence="1">Membrane</location>
        <topology evidence="1">Multi-pass membrane protein</topology>
    </subcellularLocation>
</comment>
<feature type="transmembrane region" description="Helical" evidence="7">
    <location>
        <begin position="245"/>
        <end position="265"/>
    </location>
</feature>
<keyword evidence="4 7" id="KW-0812">Transmembrane</keyword>
<evidence type="ECO:0000256" key="2">
    <source>
        <dbReference type="ARBA" id="ARBA00007556"/>
    </source>
</evidence>
<name>Q1MRT9_LAWIP</name>
<organism evidence="8 9">
    <name type="scientific">Lawsonia intracellularis (strain PHE/MN1-00)</name>
    <dbReference type="NCBI Taxonomy" id="363253"/>
    <lineage>
        <taxon>Bacteria</taxon>
        <taxon>Pseudomonadati</taxon>
        <taxon>Thermodesulfobacteriota</taxon>
        <taxon>Desulfovibrionia</taxon>
        <taxon>Desulfovibrionales</taxon>
        <taxon>Desulfovibrionaceae</taxon>
        <taxon>Lawsonia</taxon>
    </lineage>
</organism>
<feature type="transmembrane region" description="Helical" evidence="7">
    <location>
        <begin position="160"/>
        <end position="184"/>
    </location>
</feature>
<evidence type="ECO:0000256" key="5">
    <source>
        <dbReference type="ARBA" id="ARBA00022989"/>
    </source>
</evidence>
<dbReference type="EMBL" id="AM180252">
    <property type="protein sequence ID" value="CAJ54287.1"/>
    <property type="molecule type" value="Genomic_DNA"/>
</dbReference>
<evidence type="ECO:0000313" key="9">
    <source>
        <dbReference type="Proteomes" id="UP000002430"/>
    </source>
</evidence>
<dbReference type="NCBIfam" id="TIGR00056">
    <property type="entry name" value="MlaE family lipid ABC transporter permease subunit"/>
    <property type="match status" value="1"/>
</dbReference>
<evidence type="ECO:0000313" key="8">
    <source>
        <dbReference type="EMBL" id="CAJ54287.1"/>
    </source>
</evidence>
<dbReference type="GO" id="GO:0005548">
    <property type="term" value="F:phospholipid transporter activity"/>
    <property type="evidence" value="ECO:0007669"/>
    <property type="project" value="TreeGrafter"/>
</dbReference>
<comment type="similarity">
    <text evidence="2 7">Belongs to the MlaE permease family.</text>
</comment>
<dbReference type="OrthoDB" id="9805022at2"/>
<evidence type="ECO:0000256" key="7">
    <source>
        <dbReference type="RuleBase" id="RU362044"/>
    </source>
</evidence>
<dbReference type="RefSeq" id="WP_011526313.1">
    <property type="nucleotide sequence ID" value="NC_008011.1"/>
</dbReference>
<protein>
    <submittedName>
        <fullName evidence="8">ABC-type transport system involved in resistance to organic solvents, permease component</fullName>
    </submittedName>
</protein>
<feature type="transmembrane region" description="Helical" evidence="7">
    <location>
        <begin position="51"/>
        <end position="72"/>
    </location>
</feature>
<dbReference type="InterPro" id="IPR003453">
    <property type="entry name" value="ABC_MlaE_roteobac"/>
</dbReference>
<dbReference type="Pfam" id="PF02405">
    <property type="entry name" value="MlaE"/>
    <property type="match status" value="1"/>
</dbReference>
<dbReference type="Proteomes" id="UP000002430">
    <property type="component" value="Chromosome"/>
</dbReference>
<dbReference type="InterPro" id="IPR030802">
    <property type="entry name" value="Permease_MalE"/>
</dbReference>
<dbReference type="PANTHER" id="PTHR30188">
    <property type="entry name" value="ABC TRANSPORTER PERMEASE PROTEIN-RELATED"/>
    <property type="match status" value="1"/>
</dbReference>
<dbReference type="STRING" id="363253.LI0231"/>
<feature type="transmembrane region" description="Helical" evidence="7">
    <location>
        <begin position="12"/>
        <end position="31"/>
    </location>
</feature>
<dbReference type="HOGENOM" id="CLU_045686_1_1_7"/>
<evidence type="ECO:0000256" key="3">
    <source>
        <dbReference type="ARBA" id="ARBA00022448"/>
    </source>
</evidence>
<dbReference type="eggNOG" id="COG0767">
    <property type="taxonomic scope" value="Bacteria"/>
</dbReference>
<keyword evidence="3" id="KW-0813">Transport</keyword>
<reference evidence="8 9" key="1">
    <citation type="submission" date="2005-11" db="EMBL/GenBank/DDBJ databases">
        <title>The complete genome sequence of Lawsonia intracellularis: the causative agent of proliferative enteropathy.</title>
        <authorList>
            <person name="Kaur K."/>
            <person name="Zhang Q."/>
            <person name="Beckler D."/>
            <person name="Munir S."/>
            <person name="Li L."/>
            <person name="Kinsley K."/>
            <person name="Herron L."/>
            <person name="Peterson A."/>
            <person name="May B."/>
            <person name="Singh S."/>
            <person name="Gebhart C."/>
            <person name="Kapur V."/>
        </authorList>
    </citation>
    <scope>NUCLEOTIDE SEQUENCE [LARGE SCALE GENOMIC DNA]</scope>
    <source>
        <strain evidence="8 9">PHE/MN1-00</strain>
    </source>
</reference>
<dbReference type="AlphaFoldDB" id="Q1MRT9"/>
<dbReference type="GO" id="GO:0043190">
    <property type="term" value="C:ATP-binding cassette (ABC) transporter complex"/>
    <property type="evidence" value="ECO:0007669"/>
    <property type="project" value="InterPro"/>
</dbReference>
<dbReference type="KEGG" id="lip:LI0231"/>
<feature type="transmembrane region" description="Helical" evidence="7">
    <location>
        <begin position="204"/>
        <end position="224"/>
    </location>
</feature>
<evidence type="ECO:0000256" key="1">
    <source>
        <dbReference type="ARBA" id="ARBA00004141"/>
    </source>
</evidence>
<dbReference type="PANTHER" id="PTHR30188:SF4">
    <property type="entry name" value="PROTEIN TRIGALACTOSYLDIACYLGLYCEROL 1, CHLOROPLASTIC"/>
    <property type="match status" value="1"/>
</dbReference>